<protein>
    <submittedName>
        <fullName evidence="2">Uncharacterized protein</fullName>
    </submittedName>
</protein>
<feature type="compositionally biased region" description="Acidic residues" evidence="1">
    <location>
        <begin position="1"/>
        <end position="25"/>
    </location>
</feature>
<feature type="region of interest" description="Disordered" evidence="1">
    <location>
        <begin position="1"/>
        <end position="62"/>
    </location>
</feature>
<dbReference type="KEGG" id="psoj:PHYSODRAFT_249123"/>
<reference evidence="2 3" key="1">
    <citation type="journal article" date="2006" name="Science">
        <title>Phytophthora genome sequences uncover evolutionary origins and mechanisms of pathogenesis.</title>
        <authorList>
            <person name="Tyler B.M."/>
            <person name="Tripathy S."/>
            <person name="Zhang X."/>
            <person name="Dehal P."/>
            <person name="Jiang R.H."/>
            <person name="Aerts A."/>
            <person name="Arredondo F.D."/>
            <person name="Baxter L."/>
            <person name="Bensasson D."/>
            <person name="Beynon J.L."/>
            <person name="Chapman J."/>
            <person name="Damasceno C.M."/>
            <person name="Dorrance A.E."/>
            <person name="Dou D."/>
            <person name="Dickerman A.W."/>
            <person name="Dubchak I.L."/>
            <person name="Garbelotto M."/>
            <person name="Gijzen M."/>
            <person name="Gordon S.G."/>
            <person name="Govers F."/>
            <person name="Grunwald N.J."/>
            <person name="Huang W."/>
            <person name="Ivors K.L."/>
            <person name="Jones R.W."/>
            <person name="Kamoun S."/>
            <person name="Krampis K."/>
            <person name="Lamour K.H."/>
            <person name="Lee M.K."/>
            <person name="McDonald W.H."/>
            <person name="Medina M."/>
            <person name="Meijer H.J."/>
            <person name="Nordberg E.K."/>
            <person name="Maclean D.J."/>
            <person name="Ospina-Giraldo M.D."/>
            <person name="Morris P.F."/>
            <person name="Phuntumart V."/>
            <person name="Putnam N.H."/>
            <person name="Rash S."/>
            <person name="Rose J.K."/>
            <person name="Sakihama Y."/>
            <person name="Salamov A.A."/>
            <person name="Savidor A."/>
            <person name="Scheuring C.F."/>
            <person name="Smith B.M."/>
            <person name="Sobral B.W."/>
            <person name="Terry A."/>
            <person name="Torto-Alalibo T.A."/>
            <person name="Win J."/>
            <person name="Xu Z."/>
            <person name="Zhang H."/>
            <person name="Grigoriev I.V."/>
            <person name="Rokhsar D.S."/>
            <person name="Boore J.L."/>
        </authorList>
    </citation>
    <scope>NUCLEOTIDE SEQUENCE [LARGE SCALE GENOMIC DNA]</scope>
    <source>
        <strain evidence="2 3">P6497</strain>
    </source>
</reference>
<evidence type="ECO:0000313" key="2">
    <source>
        <dbReference type="EMBL" id="EGZ15074.1"/>
    </source>
</evidence>
<sequence length="167" mass="18305">MEVDEWVDTGEDDDADEEEEEEEESAASSARNSSLCTNDQPVREDEAMEEAPIRDPLRERTPSVTAAVSSLLSFDEVIDFKASGVLSSTYPGSQEVVNILPSRHILPPKRLGDGNSYLVGVPAHPLAYQSERYIQEGYGDTEALTIFDGFSAQALYDLGNLNTSYPP</sequence>
<dbReference type="AlphaFoldDB" id="G4ZNQ1"/>
<evidence type="ECO:0000313" key="3">
    <source>
        <dbReference type="Proteomes" id="UP000002640"/>
    </source>
</evidence>
<dbReference type="RefSeq" id="XP_009528823.1">
    <property type="nucleotide sequence ID" value="XM_009530528.1"/>
</dbReference>
<dbReference type="GeneID" id="20637894"/>
<evidence type="ECO:0000256" key="1">
    <source>
        <dbReference type="SAM" id="MobiDB-lite"/>
    </source>
</evidence>
<name>G4ZNQ1_PHYSP</name>
<proteinExistence type="predicted"/>
<dbReference type="Proteomes" id="UP000002640">
    <property type="component" value="Unassembled WGS sequence"/>
</dbReference>
<dbReference type="InParanoid" id="G4ZNQ1"/>
<keyword evidence="3" id="KW-1185">Reference proteome</keyword>
<accession>G4ZNQ1</accession>
<dbReference type="STRING" id="1094619.G4ZNQ1"/>
<feature type="compositionally biased region" description="Polar residues" evidence="1">
    <location>
        <begin position="31"/>
        <end position="40"/>
    </location>
</feature>
<dbReference type="EMBL" id="JH159155">
    <property type="protein sequence ID" value="EGZ15074.1"/>
    <property type="molecule type" value="Genomic_DNA"/>
</dbReference>
<feature type="compositionally biased region" description="Basic and acidic residues" evidence="1">
    <location>
        <begin position="41"/>
        <end position="61"/>
    </location>
</feature>
<organism evidence="2 3">
    <name type="scientific">Phytophthora sojae (strain P6497)</name>
    <name type="common">Soybean stem and root rot agent</name>
    <name type="synonym">Phytophthora megasperma f. sp. glycines</name>
    <dbReference type="NCBI Taxonomy" id="1094619"/>
    <lineage>
        <taxon>Eukaryota</taxon>
        <taxon>Sar</taxon>
        <taxon>Stramenopiles</taxon>
        <taxon>Oomycota</taxon>
        <taxon>Peronosporomycetes</taxon>
        <taxon>Peronosporales</taxon>
        <taxon>Peronosporaceae</taxon>
        <taxon>Phytophthora</taxon>
    </lineage>
</organism>
<gene>
    <name evidence="2" type="ORF">PHYSODRAFT_249123</name>
</gene>